<evidence type="ECO:0000256" key="4">
    <source>
        <dbReference type="SAM" id="Phobius"/>
    </source>
</evidence>
<feature type="compositionally biased region" description="Polar residues" evidence="3">
    <location>
        <begin position="852"/>
        <end position="871"/>
    </location>
</feature>
<keyword evidence="4" id="KW-1133">Transmembrane helix</keyword>
<feature type="region of interest" description="Disordered" evidence="3">
    <location>
        <begin position="920"/>
        <end position="952"/>
    </location>
</feature>
<dbReference type="InterPro" id="IPR050372">
    <property type="entry name" value="Neurexin-related_CASP"/>
</dbReference>
<dbReference type="InterPro" id="IPR001791">
    <property type="entry name" value="Laminin_G"/>
</dbReference>
<dbReference type="SUPFAM" id="SSF49899">
    <property type="entry name" value="Concanavalin A-like lectins/glucanases"/>
    <property type="match status" value="2"/>
</dbReference>
<evidence type="ECO:0000256" key="2">
    <source>
        <dbReference type="PROSITE-ProRule" id="PRU00076"/>
    </source>
</evidence>
<dbReference type="GeneID" id="136798433"/>
<keyword evidence="1" id="KW-1015">Disulfide bond</keyword>
<feature type="region of interest" description="Disordered" evidence="3">
    <location>
        <begin position="833"/>
        <end position="871"/>
    </location>
</feature>
<feature type="domain" description="EGF-like" evidence="7">
    <location>
        <begin position="393"/>
        <end position="431"/>
    </location>
</feature>
<dbReference type="OrthoDB" id="26719at2759"/>
<keyword evidence="2" id="KW-0245">EGF-like domain</keyword>
<evidence type="ECO:0000259" key="7">
    <source>
        <dbReference type="PROSITE" id="PS50026"/>
    </source>
</evidence>
<dbReference type="PROSITE" id="PS50025">
    <property type="entry name" value="LAM_G_DOMAIN"/>
    <property type="match status" value="2"/>
</dbReference>
<evidence type="ECO:0000259" key="6">
    <source>
        <dbReference type="PROSITE" id="PS50025"/>
    </source>
</evidence>
<comment type="caution">
    <text evidence="2">Lacks conserved residue(s) required for the propagation of feature annotation.</text>
</comment>
<reference evidence="8" key="1">
    <citation type="submission" date="2021-01" db="UniProtKB">
        <authorList>
            <consortium name="EnsemblMetazoa"/>
        </authorList>
    </citation>
    <scope>IDENTIFICATION</scope>
</reference>
<accession>A0A7M5U2Z6</accession>
<dbReference type="Gene3D" id="2.60.120.1000">
    <property type="match status" value="1"/>
</dbReference>
<evidence type="ECO:0000256" key="5">
    <source>
        <dbReference type="SAM" id="SignalP"/>
    </source>
</evidence>
<feature type="transmembrane region" description="Helical" evidence="4">
    <location>
        <begin position="697"/>
        <end position="718"/>
    </location>
</feature>
<evidence type="ECO:0000256" key="1">
    <source>
        <dbReference type="ARBA" id="ARBA00023157"/>
    </source>
</evidence>
<keyword evidence="4" id="KW-0472">Membrane</keyword>
<proteinExistence type="predicted"/>
<protein>
    <submittedName>
        <fullName evidence="8">Uncharacterized protein</fullName>
    </submittedName>
</protein>
<feature type="domain" description="Laminin G" evidence="6">
    <location>
        <begin position="25"/>
        <end position="217"/>
    </location>
</feature>
<feature type="domain" description="Laminin G" evidence="6">
    <location>
        <begin position="222"/>
        <end position="391"/>
    </location>
</feature>
<sequence>MRRSITFFWFLVCNLLVLVQCNDSHLEVTFDGTQYIEKSMLVQPTHQKTNELNMIFRTSISSGLLFYASGVTGDYIVLELVHGKLRYTANSDGLSTESRPVEIIYGENFADGQYHQVNVQIGEYTKLYTYSQNQNLNQTVVRSFAKDLRYDLDEITYYAGLPIKQRPITKDVIMSKTNFRGCINIITFNKKALKLSPSDLKAKNSDITFHGKYIKGCNIEKPIFLKSFKSSKDQLEIYSHVNRNMFRAEFYYRTYLQTGNILISRRSTKASSLSLTVKDNKLQLLVNVTKKDSISIGHFDANADDGVWRKIQIHITPKEIVFGIGEITTRYQFNSSKLVLDFPNKIVFGGEYESKPGFTGCIKDVYLGNELTTITKVMNLGTDLKYEEEQCKMKDFCLPNQPCANKGRCIQKPTKAVCDCQGTGFTGTFCQKPNTHQYQSSCTGYFKQGYRDNGIFVIKPGHSKPFEVYCDMKNKDGPKTIIKTNIGDKKYVFKSESYDKDYHYHQVTYEATKSQIADLITASQTCRQYVRYDCIASTLLNTYYKTERSSSLGLRWYSRKGFPRHYWHGDSKTASKKSCRCGLDGSCIRTDVLCNCDVRDQKFHYDDGFISEKDDLPISKIRVSIQRTNPRSSFHIGDLECSDNVNISNIIPSYVPDLATDKNGVVLHEPTTPYSNQTEIDVSKKKTKNFVLIDTKLLYGIIIAVILLISLLLLILILKRRLCCCYYENKAKPQIVEIYKDVDMATHRNNNKNSFQLADDSSAHFKVSDVTLSVKRGMSSSYPVSNSESSVSTIDPSRYYQHNISDSDTLSLHQSIIPPEPPVRTTLKIKKELAQKRQSDGSQLSSSSETSVAKNNNKSTTPPSNDSILSKSYSSTRDYICELEDGISPLKQKILEMSTAKQRLRSGELYFHHQDSNATMQSLLSSSSDSSSKESDLNTDDDTSNDLSELLPINKAERSRSVRFTEEEKKDFYSRMYQAVNSGSKPTKLTAAEYQRTDGYLYGDDVSKTLV</sequence>
<dbReference type="CDD" id="cd00110">
    <property type="entry name" value="LamG"/>
    <property type="match status" value="2"/>
</dbReference>
<dbReference type="InterPro" id="IPR013320">
    <property type="entry name" value="ConA-like_dom_sf"/>
</dbReference>
<evidence type="ECO:0000313" key="9">
    <source>
        <dbReference type="Proteomes" id="UP000594262"/>
    </source>
</evidence>
<feature type="compositionally biased region" description="Low complexity" evidence="3">
    <location>
        <begin position="840"/>
        <end position="851"/>
    </location>
</feature>
<keyword evidence="4" id="KW-0812">Transmembrane</keyword>
<dbReference type="InterPro" id="IPR036056">
    <property type="entry name" value="Fibrinogen-like_C"/>
</dbReference>
<keyword evidence="5" id="KW-0732">Signal</keyword>
<dbReference type="SUPFAM" id="SSF56496">
    <property type="entry name" value="Fibrinogen C-terminal domain-like"/>
    <property type="match status" value="1"/>
</dbReference>
<dbReference type="Proteomes" id="UP000594262">
    <property type="component" value="Unplaced"/>
</dbReference>
<evidence type="ECO:0000313" key="8">
    <source>
        <dbReference type="EnsemblMetazoa" id="CLYHEMP005514.1"/>
    </source>
</evidence>
<dbReference type="GO" id="GO:0016020">
    <property type="term" value="C:membrane"/>
    <property type="evidence" value="ECO:0007669"/>
    <property type="project" value="UniProtKB-SubCell"/>
</dbReference>
<dbReference type="SMART" id="SM00282">
    <property type="entry name" value="LamG"/>
    <property type="match status" value="2"/>
</dbReference>
<feature type="signal peptide" evidence="5">
    <location>
        <begin position="1"/>
        <end position="21"/>
    </location>
</feature>
<dbReference type="EnsemblMetazoa" id="CLYHEMT005514.1">
    <property type="protein sequence ID" value="CLYHEMP005514.1"/>
    <property type="gene ID" value="CLYHEMG005514"/>
</dbReference>
<dbReference type="Pfam" id="PF02210">
    <property type="entry name" value="Laminin_G_2"/>
    <property type="match status" value="2"/>
</dbReference>
<dbReference type="AlphaFoldDB" id="A0A7M5U2Z6"/>
<keyword evidence="9" id="KW-1185">Reference proteome</keyword>
<dbReference type="Gene3D" id="2.60.120.200">
    <property type="match status" value="2"/>
</dbReference>
<dbReference type="RefSeq" id="XP_066911142.1">
    <property type="nucleotide sequence ID" value="XM_067055041.1"/>
</dbReference>
<name>A0A7M5U2Z6_9CNID</name>
<feature type="chain" id="PRO_5029531091" evidence="5">
    <location>
        <begin position="22"/>
        <end position="1011"/>
    </location>
</feature>
<dbReference type="InterPro" id="IPR000742">
    <property type="entry name" value="EGF"/>
</dbReference>
<dbReference type="CDD" id="cd00054">
    <property type="entry name" value="EGF_CA"/>
    <property type="match status" value="1"/>
</dbReference>
<dbReference type="PANTHER" id="PTHR15036">
    <property type="entry name" value="PIKACHURIN-LIKE PROTEIN"/>
    <property type="match status" value="1"/>
</dbReference>
<dbReference type="PANTHER" id="PTHR15036:SF49">
    <property type="entry name" value="AXOTACTIN"/>
    <property type="match status" value="1"/>
</dbReference>
<evidence type="ECO:0000256" key="3">
    <source>
        <dbReference type="SAM" id="MobiDB-lite"/>
    </source>
</evidence>
<dbReference type="Gene3D" id="2.10.25.10">
    <property type="entry name" value="Laminin"/>
    <property type="match status" value="1"/>
</dbReference>
<organism evidence="8 9">
    <name type="scientific">Clytia hemisphaerica</name>
    <dbReference type="NCBI Taxonomy" id="252671"/>
    <lineage>
        <taxon>Eukaryota</taxon>
        <taxon>Metazoa</taxon>
        <taxon>Cnidaria</taxon>
        <taxon>Hydrozoa</taxon>
        <taxon>Hydroidolina</taxon>
        <taxon>Leptothecata</taxon>
        <taxon>Obeliida</taxon>
        <taxon>Clytiidae</taxon>
        <taxon>Clytia</taxon>
    </lineage>
</organism>
<dbReference type="PROSITE" id="PS50026">
    <property type="entry name" value="EGF_3"/>
    <property type="match status" value="1"/>
</dbReference>